<evidence type="ECO:0000256" key="1">
    <source>
        <dbReference type="ARBA" id="ARBA00022679"/>
    </source>
</evidence>
<evidence type="ECO:0000313" key="4">
    <source>
        <dbReference type="EMBL" id="HJF88148.1"/>
    </source>
</evidence>
<dbReference type="InterPro" id="IPR051556">
    <property type="entry name" value="N-term/lysine_N-AcTrnsfr"/>
</dbReference>
<dbReference type="PANTHER" id="PTHR42919:SF8">
    <property type="entry name" value="N-ALPHA-ACETYLTRANSFERASE 50"/>
    <property type="match status" value="1"/>
</dbReference>
<gene>
    <name evidence="4" type="ORF">K8V88_12005</name>
</gene>
<feature type="domain" description="N-acetyltransferase" evidence="3">
    <location>
        <begin position="3"/>
        <end position="172"/>
    </location>
</feature>
<dbReference type="GO" id="GO:0016747">
    <property type="term" value="F:acyltransferase activity, transferring groups other than amino-acyl groups"/>
    <property type="evidence" value="ECO:0007669"/>
    <property type="project" value="InterPro"/>
</dbReference>
<reference evidence="4" key="2">
    <citation type="submission" date="2021-09" db="EMBL/GenBank/DDBJ databases">
        <authorList>
            <person name="Gilroy R."/>
        </authorList>
    </citation>
    <scope>NUCLEOTIDE SEQUENCE</scope>
    <source>
        <strain evidence="4">7886</strain>
    </source>
</reference>
<accession>A0A921HTI5</accession>
<evidence type="ECO:0000313" key="5">
    <source>
        <dbReference type="Proteomes" id="UP000747013"/>
    </source>
</evidence>
<dbReference type="InterPro" id="IPR016181">
    <property type="entry name" value="Acyl_CoA_acyltransferase"/>
</dbReference>
<dbReference type="PANTHER" id="PTHR42919">
    <property type="entry name" value="N-ALPHA-ACETYLTRANSFERASE"/>
    <property type="match status" value="1"/>
</dbReference>
<keyword evidence="1" id="KW-0808">Transferase</keyword>
<dbReference type="PROSITE" id="PS51186">
    <property type="entry name" value="GNAT"/>
    <property type="match status" value="1"/>
</dbReference>
<dbReference type="Gene3D" id="3.40.630.30">
    <property type="match status" value="1"/>
</dbReference>
<dbReference type="Proteomes" id="UP000747013">
    <property type="component" value="Unassembled WGS sequence"/>
</dbReference>
<evidence type="ECO:0000256" key="2">
    <source>
        <dbReference type="ARBA" id="ARBA00023315"/>
    </source>
</evidence>
<reference evidence="4" key="1">
    <citation type="journal article" date="2021" name="PeerJ">
        <title>Extensive microbial diversity within the chicken gut microbiome revealed by metagenomics and culture.</title>
        <authorList>
            <person name="Gilroy R."/>
            <person name="Ravi A."/>
            <person name="Getino M."/>
            <person name="Pursley I."/>
            <person name="Horton D.L."/>
            <person name="Alikhan N.F."/>
            <person name="Baker D."/>
            <person name="Gharbi K."/>
            <person name="Hall N."/>
            <person name="Watson M."/>
            <person name="Adriaenssens E.M."/>
            <person name="Foster-Nyarko E."/>
            <person name="Jarju S."/>
            <person name="Secka A."/>
            <person name="Antonio M."/>
            <person name="Oren A."/>
            <person name="Chaudhuri R.R."/>
            <person name="La Ragione R."/>
            <person name="Hildebrand F."/>
            <person name="Pallen M.J."/>
        </authorList>
    </citation>
    <scope>NUCLEOTIDE SEQUENCE</scope>
    <source>
        <strain evidence="4">7886</strain>
    </source>
</reference>
<dbReference type="EMBL" id="DYWC01000281">
    <property type="protein sequence ID" value="HJF88148.1"/>
    <property type="molecule type" value="Genomic_DNA"/>
</dbReference>
<dbReference type="CDD" id="cd04301">
    <property type="entry name" value="NAT_SF"/>
    <property type="match status" value="1"/>
</dbReference>
<organism evidence="4 5">
    <name type="scientific">Companilactobacillus farciminis</name>
    <dbReference type="NCBI Taxonomy" id="1612"/>
    <lineage>
        <taxon>Bacteria</taxon>
        <taxon>Bacillati</taxon>
        <taxon>Bacillota</taxon>
        <taxon>Bacilli</taxon>
        <taxon>Lactobacillales</taxon>
        <taxon>Lactobacillaceae</taxon>
        <taxon>Companilactobacillus</taxon>
    </lineage>
</organism>
<comment type="caution">
    <text evidence="4">The sequence shown here is derived from an EMBL/GenBank/DDBJ whole genome shotgun (WGS) entry which is preliminary data.</text>
</comment>
<sequence length="173" mass="20351">MMIKLIKCTPEDVETLRNISIETFSATFGPYNTEANLKGYLKKAYNIEVLQQELSNQNSEFYFAYEDDEIAGYLKINILDAQSEKMADDFLEVQRIYVREQFKRHGIGKKMLEFAIKRANDLGKDRLWLGVWEKNFAAQNFYHSLGFEKYSSHRFTMGDSVQTDFILKKELRK</sequence>
<evidence type="ECO:0000259" key="3">
    <source>
        <dbReference type="PROSITE" id="PS51186"/>
    </source>
</evidence>
<dbReference type="Pfam" id="PF00583">
    <property type="entry name" value="Acetyltransf_1"/>
    <property type="match status" value="1"/>
</dbReference>
<proteinExistence type="predicted"/>
<dbReference type="AlphaFoldDB" id="A0A921HTI5"/>
<dbReference type="SUPFAM" id="SSF55729">
    <property type="entry name" value="Acyl-CoA N-acyltransferases (Nat)"/>
    <property type="match status" value="1"/>
</dbReference>
<keyword evidence="2" id="KW-0012">Acyltransferase</keyword>
<protein>
    <submittedName>
        <fullName evidence="4">GNAT family N-acetyltransferase</fullName>
    </submittedName>
</protein>
<name>A0A921HTI5_9LACO</name>
<dbReference type="InterPro" id="IPR000182">
    <property type="entry name" value="GNAT_dom"/>
</dbReference>